<protein>
    <submittedName>
        <fullName evidence="1">Uncharacterized protein</fullName>
    </submittedName>
</protein>
<dbReference type="Proteomes" id="UP000236214">
    <property type="component" value="Unassembled WGS sequence"/>
</dbReference>
<comment type="caution">
    <text evidence="1">The sequence shown here is derived from an EMBL/GenBank/DDBJ whole genome shotgun (WGS) entry which is preliminary data.</text>
</comment>
<sequence length="256" mass="29896">MEKNRTTTYSPLRDNVLDVAFYLQRIGGGKLENYAQVCFLKWAIEKRILILENDSLIKRAPTTMFLLTEDKKEEETIASLLWNILLEAADEENKITDQELKNIVKKDALLFVSLENKLMNDSKNFLIENGFLVEKERRLLYFNLKKRQHSTIKGEKLYNHLKEYFHYLEDLIEQNFDSQNEIESWEEVFTWISLFGLADKVYSKTKKIPSQQLAIQAGIPKQLIETYKKLASFLDSFSIGFTYASNSMNSSRSCCV</sequence>
<proteinExistence type="predicted"/>
<keyword evidence="2" id="KW-1185">Reference proteome</keyword>
<dbReference type="AlphaFoldDB" id="A0A2H6CTC2"/>
<dbReference type="EMBL" id="BDEC01000038">
    <property type="protein sequence ID" value="GBD68236.1"/>
    <property type="molecule type" value="Genomic_DNA"/>
</dbReference>
<organism evidence="1 2">
    <name type="scientific">Tetragenococcus halophilus subsp. halophilus</name>
    <dbReference type="NCBI Taxonomy" id="1513897"/>
    <lineage>
        <taxon>Bacteria</taxon>
        <taxon>Bacillati</taxon>
        <taxon>Bacillota</taxon>
        <taxon>Bacilli</taxon>
        <taxon>Lactobacillales</taxon>
        <taxon>Enterococcaceae</taxon>
        <taxon>Tetragenococcus</taxon>
    </lineage>
</organism>
<evidence type="ECO:0000313" key="2">
    <source>
        <dbReference type="Proteomes" id="UP000236214"/>
    </source>
</evidence>
<name>A0A2H6CTC2_TETHA</name>
<accession>A0A2H6CTC2</accession>
<evidence type="ECO:0000313" key="1">
    <source>
        <dbReference type="EMBL" id="GBD68236.1"/>
    </source>
</evidence>
<reference evidence="1 2" key="1">
    <citation type="submission" date="2016-05" db="EMBL/GenBank/DDBJ databases">
        <title>Whole genome sequencing of Tetragenococcus halophilus subsp. halophilus NISL 7118.</title>
        <authorList>
            <person name="Shiwa Y."/>
            <person name="Nishimura I."/>
            <person name="Yoshikawa H."/>
            <person name="Koyama Y."/>
            <person name="Oguma T."/>
        </authorList>
    </citation>
    <scope>NUCLEOTIDE SEQUENCE [LARGE SCALE GENOMIC DNA]</scope>
    <source>
        <strain evidence="1 2">NISL 7118</strain>
    </source>
</reference>
<gene>
    <name evidence="1" type="ORF">TEHN7118_1042</name>
</gene>